<dbReference type="KEGG" id="gbr:Gbro_3045"/>
<reference evidence="1 2" key="2">
    <citation type="journal article" date="2010" name="Stand. Genomic Sci.">
        <title>Complete genome sequence of Gordonia bronchialis type strain (3410).</title>
        <authorList>
            <person name="Ivanova N."/>
            <person name="Sikorski J."/>
            <person name="Jando M."/>
            <person name="Lapidus A."/>
            <person name="Nolan M."/>
            <person name="Lucas S."/>
            <person name="Del Rio T.G."/>
            <person name="Tice H."/>
            <person name="Copeland A."/>
            <person name="Cheng J.F."/>
            <person name="Chen F."/>
            <person name="Bruce D."/>
            <person name="Goodwin L."/>
            <person name="Pitluck S."/>
            <person name="Mavromatis K."/>
            <person name="Ovchinnikova G."/>
            <person name="Pati A."/>
            <person name="Chen A."/>
            <person name="Palaniappan K."/>
            <person name="Land M."/>
            <person name="Hauser L."/>
            <person name="Chang Y.J."/>
            <person name="Jeffries C.D."/>
            <person name="Chain P."/>
            <person name="Saunders E."/>
            <person name="Han C."/>
            <person name="Detter J.C."/>
            <person name="Brettin T."/>
            <person name="Rohde M."/>
            <person name="Goker M."/>
            <person name="Bristow J."/>
            <person name="Eisen J.A."/>
            <person name="Markowitz V."/>
            <person name="Hugenholtz P."/>
            <person name="Klenk H.P."/>
            <person name="Kyrpides N.C."/>
        </authorList>
    </citation>
    <scope>NUCLEOTIDE SEQUENCE [LARGE SCALE GENOMIC DNA]</scope>
    <source>
        <strain evidence="2">ATCC 25592 / DSM 43247 / BCRC 13721 / JCM 3198 / KCTC 3076 / NBRC 16047 / NCTC 10667</strain>
    </source>
</reference>
<evidence type="ECO:0000313" key="1">
    <source>
        <dbReference type="EMBL" id="ACY22252.1"/>
    </source>
</evidence>
<proteinExistence type="predicted"/>
<reference evidence="2" key="1">
    <citation type="submission" date="2009-10" db="EMBL/GenBank/DDBJ databases">
        <title>The complete chromosome of Gordonia bronchialis DSM 43247.</title>
        <authorList>
            <consortium name="US DOE Joint Genome Institute (JGI-PGF)"/>
            <person name="Lucas S."/>
            <person name="Copeland A."/>
            <person name="Lapidus A."/>
            <person name="Glavina del Rio T."/>
            <person name="Dalin E."/>
            <person name="Tice H."/>
            <person name="Bruce D."/>
            <person name="Goodwin L."/>
            <person name="Pitluck S."/>
            <person name="Kyrpides N."/>
            <person name="Mavromatis K."/>
            <person name="Ivanova N."/>
            <person name="Ovchinnikova G."/>
            <person name="Saunders E."/>
            <person name="Brettin T."/>
            <person name="Detter J.C."/>
            <person name="Han C."/>
            <person name="Larimer F."/>
            <person name="Land M."/>
            <person name="Hauser L."/>
            <person name="Markowitz V."/>
            <person name="Cheng J.-F."/>
            <person name="Hugenholtz P."/>
            <person name="Woyke T."/>
            <person name="Wu D."/>
            <person name="Jando M."/>
            <person name="Schneider S."/>
            <person name="Goeker M."/>
            <person name="Klenk H.-P."/>
            <person name="Eisen J.A."/>
        </authorList>
    </citation>
    <scope>NUCLEOTIDE SEQUENCE [LARGE SCALE GENOMIC DNA]</scope>
    <source>
        <strain evidence="2">ATCC 25592 / DSM 43247 / BCRC 13721 / JCM 3198 / KCTC 3076 / NBRC 16047 / NCTC 10667</strain>
    </source>
</reference>
<name>D0LAV9_GORB4</name>
<dbReference type="eggNOG" id="COG2867">
    <property type="taxonomic scope" value="Bacteria"/>
</dbReference>
<dbReference type="HOGENOM" id="CLU_1832952_0_0_11"/>
<protein>
    <recommendedName>
        <fullName evidence="3">Polyketide cyclase / dehydrase and lipid transport</fullName>
    </recommendedName>
</protein>
<dbReference type="AlphaFoldDB" id="D0LAV9"/>
<evidence type="ECO:0000313" key="2">
    <source>
        <dbReference type="Proteomes" id="UP000001219"/>
    </source>
</evidence>
<accession>D0LAV9</accession>
<evidence type="ECO:0008006" key="3">
    <source>
        <dbReference type="Google" id="ProtNLM"/>
    </source>
</evidence>
<sequence length="130" mass="14012">MADATFVAAAPASVADVITDRGRWRRWWPDLSLTVTEDRGPVGVRWTVGGALTGTMEIWCEPVLDGFVLHYFLHAEPITPLPGDERSRADALADQNKRRRVAGKVMSFAVKEELEAGRIVGGPAVAVGAG</sequence>
<dbReference type="STRING" id="526226.Gbro_3045"/>
<gene>
    <name evidence="1" type="ordered locus">Gbro_3045</name>
</gene>
<dbReference type="Proteomes" id="UP000001219">
    <property type="component" value="Chromosome"/>
</dbReference>
<organism evidence="1 2">
    <name type="scientific">Gordonia bronchialis (strain ATCC 25592 / DSM 43247 / BCRC 13721 / JCM 3198 / KCTC 3076 / NBRC 16047 / NCTC 10667)</name>
    <name type="common">Rhodococcus bronchialis</name>
    <dbReference type="NCBI Taxonomy" id="526226"/>
    <lineage>
        <taxon>Bacteria</taxon>
        <taxon>Bacillati</taxon>
        <taxon>Actinomycetota</taxon>
        <taxon>Actinomycetes</taxon>
        <taxon>Mycobacteriales</taxon>
        <taxon>Gordoniaceae</taxon>
        <taxon>Gordonia</taxon>
    </lineage>
</organism>
<dbReference type="EMBL" id="CP001802">
    <property type="protein sequence ID" value="ACY22252.1"/>
    <property type="molecule type" value="Genomic_DNA"/>
</dbReference>
<dbReference type="SUPFAM" id="SSF55961">
    <property type="entry name" value="Bet v1-like"/>
    <property type="match status" value="1"/>
</dbReference>
<keyword evidence="2" id="KW-1185">Reference proteome</keyword>